<proteinExistence type="predicted"/>
<dbReference type="AlphaFoldDB" id="A0A176VSZ0"/>
<keyword evidence="2" id="KW-1185">Reference proteome</keyword>
<organism evidence="1 2">
    <name type="scientific">Marchantia polymorpha subsp. ruderalis</name>
    <dbReference type="NCBI Taxonomy" id="1480154"/>
    <lineage>
        <taxon>Eukaryota</taxon>
        <taxon>Viridiplantae</taxon>
        <taxon>Streptophyta</taxon>
        <taxon>Embryophyta</taxon>
        <taxon>Marchantiophyta</taxon>
        <taxon>Marchantiopsida</taxon>
        <taxon>Marchantiidae</taxon>
        <taxon>Marchantiales</taxon>
        <taxon>Marchantiaceae</taxon>
        <taxon>Marchantia</taxon>
    </lineage>
</organism>
<reference evidence="1" key="1">
    <citation type="submission" date="2016-03" db="EMBL/GenBank/DDBJ databases">
        <title>Mechanisms controlling the formation of the plant cell surface in tip-growing cells are functionally conserved among land plants.</title>
        <authorList>
            <person name="Honkanen S."/>
            <person name="Jones V.A."/>
            <person name="Morieri G."/>
            <person name="Champion C."/>
            <person name="Hetherington A.J."/>
            <person name="Kelly S."/>
            <person name="Saint-Marcoux D."/>
            <person name="Proust H."/>
            <person name="Prescott H."/>
            <person name="Dolan L."/>
        </authorList>
    </citation>
    <scope>NUCLEOTIDE SEQUENCE [LARGE SCALE GENOMIC DNA]</scope>
    <source>
        <tissue evidence="1">Whole gametophyte</tissue>
    </source>
</reference>
<sequence>MRLPGGFIVTCTDAEYALPAGTQPSLRESIEAFVIFPDRKVKKLLMGFKDDGRATTTRTSIWGAPSGPACMALHQQRMNVDKGAGLCSVCGEVQLLSHLGRENEWTLKLRVIMTF</sequence>
<protein>
    <submittedName>
        <fullName evidence="1">Uncharacterized protein</fullName>
    </submittedName>
</protein>
<comment type="caution">
    <text evidence="1">The sequence shown here is derived from an EMBL/GenBank/DDBJ whole genome shotgun (WGS) entry which is preliminary data.</text>
</comment>
<name>A0A176VSZ0_MARPO</name>
<evidence type="ECO:0000313" key="1">
    <source>
        <dbReference type="EMBL" id="OAE23471.1"/>
    </source>
</evidence>
<gene>
    <name evidence="1" type="ORF">AXG93_285s1280</name>
</gene>
<evidence type="ECO:0000313" key="2">
    <source>
        <dbReference type="Proteomes" id="UP000077202"/>
    </source>
</evidence>
<accession>A0A176VSZ0</accession>
<dbReference type="EMBL" id="LVLJ01002837">
    <property type="protein sequence ID" value="OAE23471.1"/>
    <property type="molecule type" value="Genomic_DNA"/>
</dbReference>
<dbReference type="Proteomes" id="UP000077202">
    <property type="component" value="Unassembled WGS sequence"/>
</dbReference>